<evidence type="ECO:0000313" key="11">
    <source>
        <dbReference type="Proteomes" id="UP000694397"/>
    </source>
</evidence>
<protein>
    <submittedName>
        <fullName evidence="10">Cytokine receptor common subunit gamma-like</fullName>
    </submittedName>
</protein>
<keyword evidence="6" id="KW-0675">Receptor</keyword>
<dbReference type="SUPFAM" id="SSF49265">
    <property type="entry name" value="Fibronectin type III"/>
    <property type="match status" value="2"/>
</dbReference>
<keyword evidence="11" id="KW-1185">Reference proteome</keyword>
<dbReference type="PANTHER" id="PTHR23037">
    <property type="entry name" value="CYTOKINE RECEPTOR"/>
    <property type="match status" value="1"/>
</dbReference>
<evidence type="ECO:0000259" key="9">
    <source>
        <dbReference type="Pfam" id="PF21604"/>
    </source>
</evidence>
<name>A0A8C9RSA4_SCLFO</name>
<dbReference type="Ensembl" id="ENSSFOT00015019755.2">
    <property type="protein sequence ID" value="ENSSFOP00015019529.1"/>
    <property type="gene ID" value="ENSSFOG00015012571.2"/>
</dbReference>
<evidence type="ECO:0000256" key="8">
    <source>
        <dbReference type="SAM" id="SignalP"/>
    </source>
</evidence>
<dbReference type="InterPro" id="IPR036116">
    <property type="entry name" value="FN3_sf"/>
</dbReference>
<sequence length="386" mass="43821">MLLLVLVLLSAVSLGGCSSRSIKKVGCLIINLQYINCTWDPWSQRFNYSFHSKFGKEKNYSECPWYLWMDRYTVGCQMPYTLGRRFDKLHIRLSHGNISMQEIHDLRQEVKLDTPHNLSVEFKNSTGLWFSWSTIELKNCIESVVRYKKDAHSWMVRVGGFYCGGQLLWSAQAAYMSSPSPSLSALCLFFFLQDSLPTQSNYFNVPLPSEYSMYTFQVKVHISSLCSSSNFWSDWSSPVSWGPVKSYDSETPEIPSISQVLIYSVLGGMILFALACVLIQYERLKVIFIPAVPNPGKNLEDLFLTYNGNVEEWLHISKEFADGFKPNFSESVCPVREYRLLPQESESSSECSLHNLTDLSDCLSTSCFSSTSTLPVPLEDTPPASV</sequence>
<evidence type="ECO:0000256" key="2">
    <source>
        <dbReference type="ARBA" id="ARBA00022692"/>
    </source>
</evidence>
<feature type="chain" id="PRO_5034036510" evidence="8">
    <location>
        <begin position="20"/>
        <end position="386"/>
    </location>
</feature>
<dbReference type="AlphaFoldDB" id="A0A8C9RSA4"/>
<dbReference type="Pfam" id="PF21604">
    <property type="entry name" value="CRLF2_D1"/>
    <property type="match status" value="1"/>
</dbReference>
<evidence type="ECO:0000256" key="3">
    <source>
        <dbReference type="ARBA" id="ARBA00022729"/>
    </source>
</evidence>
<comment type="subcellular location">
    <subcellularLocation>
        <location evidence="1">Membrane</location>
        <topology evidence="1">Single-pass membrane protein</topology>
    </subcellularLocation>
</comment>
<organism evidence="10 11">
    <name type="scientific">Scleropages formosus</name>
    <name type="common">Asian bonytongue</name>
    <name type="synonym">Osteoglossum formosum</name>
    <dbReference type="NCBI Taxonomy" id="113540"/>
    <lineage>
        <taxon>Eukaryota</taxon>
        <taxon>Metazoa</taxon>
        <taxon>Chordata</taxon>
        <taxon>Craniata</taxon>
        <taxon>Vertebrata</taxon>
        <taxon>Euteleostomi</taxon>
        <taxon>Actinopterygii</taxon>
        <taxon>Neopterygii</taxon>
        <taxon>Teleostei</taxon>
        <taxon>Osteoglossocephala</taxon>
        <taxon>Osteoglossomorpha</taxon>
        <taxon>Osteoglossiformes</taxon>
        <taxon>Osteoglossidae</taxon>
        <taxon>Scleropages</taxon>
    </lineage>
</organism>
<keyword evidence="5 7" id="KW-0472">Membrane</keyword>
<accession>A0A8C9RSA4</accession>
<dbReference type="InterPro" id="IPR013783">
    <property type="entry name" value="Ig-like_fold"/>
</dbReference>
<dbReference type="Gene3D" id="2.60.40.10">
    <property type="entry name" value="Immunoglobulins"/>
    <property type="match status" value="2"/>
</dbReference>
<dbReference type="GO" id="GO:0009897">
    <property type="term" value="C:external side of plasma membrane"/>
    <property type="evidence" value="ECO:0007669"/>
    <property type="project" value="TreeGrafter"/>
</dbReference>
<dbReference type="Proteomes" id="UP000694397">
    <property type="component" value="Chromosome 14"/>
</dbReference>
<reference evidence="10 11" key="1">
    <citation type="submission" date="2019-04" db="EMBL/GenBank/DDBJ databases">
        <authorList>
            <consortium name="Wellcome Sanger Institute Data Sharing"/>
        </authorList>
    </citation>
    <scope>NUCLEOTIDE SEQUENCE [LARGE SCALE GENOMIC DNA]</scope>
</reference>
<reference evidence="10" key="3">
    <citation type="submission" date="2025-09" db="UniProtKB">
        <authorList>
            <consortium name="Ensembl"/>
        </authorList>
    </citation>
    <scope>IDENTIFICATION</scope>
</reference>
<dbReference type="GeneTree" id="ENSGT00940000164309"/>
<dbReference type="PANTHER" id="PTHR23037:SF47">
    <property type="entry name" value="INTERLEUKIN 2 RECEPTOR SUBUNIT GAMMA"/>
    <property type="match status" value="1"/>
</dbReference>
<evidence type="ECO:0000313" key="10">
    <source>
        <dbReference type="Ensembl" id="ENSSFOP00015019529.1"/>
    </source>
</evidence>
<dbReference type="OrthoDB" id="8942047at2759"/>
<evidence type="ECO:0000256" key="6">
    <source>
        <dbReference type="ARBA" id="ARBA00023170"/>
    </source>
</evidence>
<feature type="transmembrane region" description="Helical" evidence="7">
    <location>
        <begin position="260"/>
        <end position="279"/>
    </location>
</feature>
<dbReference type="InterPro" id="IPR048651">
    <property type="entry name" value="CRLF2-like_D1"/>
</dbReference>
<keyword evidence="2 7" id="KW-0812">Transmembrane</keyword>
<keyword evidence="3 8" id="KW-0732">Signal</keyword>
<evidence type="ECO:0000256" key="1">
    <source>
        <dbReference type="ARBA" id="ARBA00004167"/>
    </source>
</evidence>
<evidence type="ECO:0000256" key="5">
    <source>
        <dbReference type="ARBA" id="ARBA00023136"/>
    </source>
</evidence>
<feature type="signal peptide" evidence="8">
    <location>
        <begin position="1"/>
        <end position="19"/>
    </location>
</feature>
<gene>
    <name evidence="10" type="primary">LOC108928942</name>
</gene>
<feature type="domain" description="Cytokine receptor-like factor 2-like D1" evidence="9">
    <location>
        <begin position="30"/>
        <end position="77"/>
    </location>
</feature>
<evidence type="ECO:0000256" key="7">
    <source>
        <dbReference type="SAM" id="Phobius"/>
    </source>
</evidence>
<proteinExistence type="predicted"/>
<evidence type="ECO:0000256" key="4">
    <source>
        <dbReference type="ARBA" id="ARBA00022989"/>
    </source>
</evidence>
<dbReference type="GO" id="GO:0004896">
    <property type="term" value="F:cytokine receptor activity"/>
    <property type="evidence" value="ECO:0007669"/>
    <property type="project" value="TreeGrafter"/>
</dbReference>
<reference evidence="10" key="2">
    <citation type="submission" date="2025-08" db="UniProtKB">
        <authorList>
            <consortium name="Ensembl"/>
        </authorList>
    </citation>
    <scope>IDENTIFICATION</scope>
</reference>
<keyword evidence="4 7" id="KW-1133">Transmembrane helix</keyword>